<dbReference type="AlphaFoldDB" id="A0AAJ0CF05"/>
<keyword evidence="3" id="KW-0067">ATP-binding</keyword>
<organism evidence="7 8">
    <name type="scientific">Conoideocrella luteorostrata</name>
    <dbReference type="NCBI Taxonomy" id="1105319"/>
    <lineage>
        <taxon>Eukaryota</taxon>
        <taxon>Fungi</taxon>
        <taxon>Dikarya</taxon>
        <taxon>Ascomycota</taxon>
        <taxon>Pezizomycotina</taxon>
        <taxon>Sordariomycetes</taxon>
        <taxon>Hypocreomycetidae</taxon>
        <taxon>Hypocreales</taxon>
        <taxon>Clavicipitaceae</taxon>
        <taxon>Conoideocrella</taxon>
    </lineage>
</organism>
<protein>
    <recommendedName>
        <fullName evidence="6">Aminoacyl-transfer RNA synthetases class-II family profile domain-containing protein</fullName>
    </recommendedName>
</protein>
<dbReference type="Proteomes" id="UP001251528">
    <property type="component" value="Unassembled WGS sequence"/>
</dbReference>
<keyword evidence="1" id="KW-0436">Ligase</keyword>
<evidence type="ECO:0000256" key="3">
    <source>
        <dbReference type="ARBA" id="ARBA00022840"/>
    </source>
</evidence>
<evidence type="ECO:0000256" key="2">
    <source>
        <dbReference type="ARBA" id="ARBA00022741"/>
    </source>
</evidence>
<keyword evidence="8" id="KW-1185">Reference proteome</keyword>
<accession>A0AAJ0CF05</accession>
<feature type="domain" description="Aminoacyl-transfer RNA synthetases class-II family profile" evidence="6">
    <location>
        <begin position="53"/>
        <end position="364"/>
    </location>
</feature>
<reference evidence="7" key="1">
    <citation type="submission" date="2023-06" db="EMBL/GenBank/DDBJ databases">
        <title>Conoideocrella luteorostrata (Hypocreales: Clavicipitaceae), a potential biocontrol fungus for elongate hemlock scale in United States Christmas tree production areas.</title>
        <authorList>
            <person name="Barrett H."/>
            <person name="Lovett B."/>
            <person name="Macias A.M."/>
            <person name="Stajich J.E."/>
            <person name="Kasson M.T."/>
        </authorList>
    </citation>
    <scope>NUCLEOTIDE SEQUENCE</scope>
    <source>
        <strain evidence="7">ARSEF 14590</strain>
    </source>
</reference>
<dbReference type="GO" id="GO:0005524">
    <property type="term" value="F:ATP binding"/>
    <property type="evidence" value="ECO:0007669"/>
    <property type="project" value="UniProtKB-KW"/>
</dbReference>
<dbReference type="InterPro" id="IPR004364">
    <property type="entry name" value="Aa-tRNA-synt_II"/>
</dbReference>
<sequence length="373" mass="41710">MAIVESSVLLNNRSKEYEPKTNLSSKQVVPKLWKDPSTFAAKSMQDSWYTAMFKLQSTLFHLSVDFFGQRMGYKYLVVPITTNSISSPMGLGSDSQPVSIELHGDKTYIADSQQFVLEYALRLEDGLLGAYYVGTSARGEDHDATHLNQFCHVECELVGDLNNGIGVANSYVVFLVEGLLRDHASEIKAYAGTTSHLESLLALFRNNGNQFPTINLDDALNLPEMKSDMWQYAVDGQPQFGRCLTRKGERMLIEKFGGACWLMEMDHLSVPFYQSYVGDGLNKAKCGDLLLGLGEVVGCGERHRTKEEALQALDQHEVSPLDYAWYLDMRAIKPLTSTGWGIGTERFLSWVMQHNDIRDIQLLPRLKGATCAP</sequence>
<dbReference type="GO" id="GO:0004812">
    <property type="term" value="F:aminoacyl-tRNA ligase activity"/>
    <property type="evidence" value="ECO:0007669"/>
    <property type="project" value="UniProtKB-KW"/>
</dbReference>
<keyword evidence="5" id="KW-0030">Aminoacyl-tRNA synthetase</keyword>
<dbReference type="GO" id="GO:0006421">
    <property type="term" value="P:asparaginyl-tRNA aminoacylation"/>
    <property type="evidence" value="ECO:0007669"/>
    <property type="project" value="TreeGrafter"/>
</dbReference>
<dbReference type="Gene3D" id="3.30.930.10">
    <property type="entry name" value="Bira Bifunctional Protein, Domain 2"/>
    <property type="match status" value="1"/>
</dbReference>
<evidence type="ECO:0000313" key="7">
    <source>
        <dbReference type="EMBL" id="KAK2591332.1"/>
    </source>
</evidence>
<evidence type="ECO:0000313" key="8">
    <source>
        <dbReference type="Proteomes" id="UP001251528"/>
    </source>
</evidence>
<evidence type="ECO:0000256" key="1">
    <source>
        <dbReference type="ARBA" id="ARBA00022598"/>
    </source>
</evidence>
<dbReference type="InterPro" id="IPR045864">
    <property type="entry name" value="aa-tRNA-synth_II/BPL/LPL"/>
</dbReference>
<gene>
    <name evidence="7" type="ORF">QQS21_010985</name>
</gene>
<keyword evidence="2" id="KW-0547">Nucleotide-binding</keyword>
<dbReference type="PANTHER" id="PTHR22594">
    <property type="entry name" value="ASPARTYL/LYSYL-TRNA SYNTHETASE"/>
    <property type="match status" value="1"/>
</dbReference>
<evidence type="ECO:0000256" key="4">
    <source>
        <dbReference type="ARBA" id="ARBA00022917"/>
    </source>
</evidence>
<dbReference type="PROSITE" id="PS50862">
    <property type="entry name" value="AA_TRNA_LIGASE_II"/>
    <property type="match status" value="1"/>
</dbReference>
<evidence type="ECO:0000259" key="6">
    <source>
        <dbReference type="PROSITE" id="PS50862"/>
    </source>
</evidence>
<comment type="caution">
    <text evidence="7">The sequence shown here is derived from an EMBL/GenBank/DDBJ whole genome shotgun (WGS) entry which is preliminary data.</text>
</comment>
<dbReference type="SUPFAM" id="SSF55681">
    <property type="entry name" value="Class II aaRS and biotin synthetases"/>
    <property type="match status" value="1"/>
</dbReference>
<proteinExistence type="predicted"/>
<dbReference type="InterPro" id="IPR006195">
    <property type="entry name" value="aa-tRNA-synth_II"/>
</dbReference>
<dbReference type="PANTHER" id="PTHR22594:SF34">
    <property type="entry name" value="ASPARAGINE--TRNA LIGASE, MITOCHONDRIAL-RELATED"/>
    <property type="match status" value="1"/>
</dbReference>
<dbReference type="Pfam" id="PF00152">
    <property type="entry name" value="tRNA-synt_2"/>
    <property type="match status" value="1"/>
</dbReference>
<keyword evidence="4" id="KW-0648">Protein biosynthesis</keyword>
<name>A0AAJ0CF05_9HYPO</name>
<evidence type="ECO:0000256" key="5">
    <source>
        <dbReference type="ARBA" id="ARBA00023146"/>
    </source>
</evidence>
<dbReference type="EMBL" id="JASWJB010000345">
    <property type="protein sequence ID" value="KAK2591332.1"/>
    <property type="molecule type" value="Genomic_DNA"/>
</dbReference>